<keyword evidence="2" id="KW-1185">Reference proteome</keyword>
<dbReference type="VEuPathDB" id="VectorBase:LDEU008469"/>
<comment type="caution">
    <text evidence="1">The sequence shown here is derived from an EMBL/GenBank/DDBJ whole genome shotgun (WGS) entry which is preliminary data.</text>
</comment>
<dbReference type="SUPFAM" id="SSF53254">
    <property type="entry name" value="Phosphoglycerate mutase-like"/>
    <property type="match status" value="1"/>
</dbReference>
<gene>
    <name evidence="1" type="ORF">B4U80_13913</name>
</gene>
<reference evidence="1 2" key="1">
    <citation type="journal article" date="2018" name="Gigascience">
        <title>Genomes of trombidid mites reveal novel predicted allergens and laterally-transferred genes associated with secondary metabolism.</title>
        <authorList>
            <person name="Dong X."/>
            <person name="Chaisiri K."/>
            <person name="Xia D."/>
            <person name="Armstrong S.D."/>
            <person name="Fang Y."/>
            <person name="Donnelly M.J."/>
            <person name="Kadowaki T."/>
            <person name="McGarry J.W."/>
            <person name="Darby A.C."/>
            <person name="Makepeace B.L."/>
        </authorList>
    </citation>
    <scope>NUCLEOTIDE SEQUENCE [LARGE SCALE GENOMIC DNA]</scope>
    <source>
        <strain evidence="1">UoL-UT</strain>
    </source>
</reference>
<evidence type="ECO:0000313" key="1">
    <source>
        <dbReference type="EMBL" id="RWS23571.1"/>
    </source>
</evidence>
<dbReference type="Proteomes" id="UP000288716">
    <property type="component" value="Unassembled WGS sequence"/>
</dbReference>
<feature type="non-terminal residue" evidence="1">
    <location>
        <position position="67"/>
    </location>
</feature>
<dbReference type="AlphaFoldDB" id="A0A443S7T7"/>
<accession>A0A443S7T7</accession>
<dbReference type="InterPro" id="IPR029033">
    <property type="entry name" value="His_PPase_superfam"/>
</dbReference>
<organism evidence="1 2">
    <name type="scientific">Leptotrombidium deliense</name>
    <dbReference type="NCBI Taxonomy" id="299467"/>
    <lineage>
        <taxon>Eukaryota</taxon>
        <taxon>Metazoa</taxon>
        <taxon>Ecdysozoa</taxon>
        <taxon>Arthropoda</taxon>
        <taxon>Chelicerata</taxon>
        <taxon>Arachnida</taxon>
        <taxon>Acari</taxon>
        <taxon>Acariformes</taxon>
        <taxon>Trombidiformes</taxon>
        <taxon>Prostigmata</taxon>
        <taxon>Anystina</taxon>
        <taxon>Parasitengona</taxon>
        <taxon>Trombiculoidea</taxon>
        <taxon>Trombiculidae</taxon>
        <taxon>Leptotrombidium</taxon>
    </lineage>
</organism>
<evidence type="ECO:0000313" key="2">
    <source>
        <dbReference type="Proteomes" id="UP000288716"/>
    </source>
</evidence>
<dbReference type="PROSITE" id="PS00616">
    <property type="entry name" value="HIS_ACID_PHOSPHAT_1"/>
    <property type="match status" value="1"/>
</dbReference>
<dbReference type="InterPro" id="IPR033379">
    <property type="entry name" value="Acid_Pase_AS"/>
</dbReference>
<dbReference type="OrthoDB" id="258392at2759"/>
<name>A0A443S7T7_9ACAR</name>
<dbReference type="EMBL" id="NCKV01006218">
    <property type="protein sequence ID" value="RWS23571.1"/>
    <property type="molecule type" value="Genomic_DNA"/>
</dbReference>
<proteinExistence type="predicted"/>
<dbReference type="Gene3D" id="3.40.50.1240">
    <property type="entry name" value="Phosphoglycerate mutase-like"/>
    <property type="match status" value="1"/>
</dbReference>
<protein>
    <submittedName>
        <fullName evidence="1">Uncharacterized protein</fullName>
    </submittedName>
</protein>
<sequence>MEKHMEKSLDATSIFIAVECTDLNYDSKQLKSVILVHRHGDRSPVSTYTGDPNEGYWYKYGVTTLTQ</sequence>
<dbReference type="GO" id="GO:0016791">
    <property type="term" value="F:phosphatase activity"/>
    <property type="evidence" value="ECO:0007669"/>
    <property type="project" value="UniProtKB-ARBA"/>
</dbReference>